<reference evidence="3 4" key="1">
    <citation type="submission" date="2019-03" db="EMBL/GenBank/DDBJ databases">
        <title>Genomic Encyclopedia of Type Strains, Phase IV (KMG-IV): sequencing the most valuable type-strain genomes for metagenomic binning, comparative biology and taxonomic classification.</title>
        <authorList>
            <person name="Goeker M."/>
        </authorList>
    </citation>
    <scope>NUCLEOTIDE SEQUENCE [LARGE SCALE GENOMIC DNA]</scope>
    <source>
        <strain evidence="3 4">DSM 24830</strain>
    </source>
</reference>
<evidence type="ECO:0000259" key="1">
    <source>
        <dbReference type="Pfam" id="PF02625"/>
    </source>
</evidence>
<dbReference type="PANTHER" id="PTHR30388">
    <property type="entry name" value="ALDEHYDE OXIDOREDUCTASE MOLYBDENUM COFACTOR ASSEMBLY PROTEIN"/>
    <property type="match status" value="1"/>
</dbReference>
<dbReference type="Proteomes" id="UP000294887">
    <property type="component" value="Unassembled WGS sequence"/>
</dbReference>
<dbReference type="InterPro" id="IPR014308">
    <property type="entry name" value="Xanthine_DH_XdhC"/>
</dbReference>
<gene>
    <name evidence="3" type="ORF">EV695_1904</name>
</gene>
<accession>A0A4R1F4A4</accession>
<dbReference type="PANTHER" id="PTHR30388:SF6">
    <property type="entry name" value="XANTHINE DEHYDROGENASE SUBUNIT A-RELATED"/>
    <property type="match status" value="1"/>
</dbReference>
<organism evidence="3 4">
    <name type="scientific">Cocleimonas flava</name>
    <dbReference type="NCBI Taxonomy" id="634765"/>
    <lineage>
        <taxon>Bacteria</taxon>
        <taxon>Pseudomonadati</taxon>
        <taxon>Pseudomonadota</taxon>
        <taxon>Gammaproteobacteria</taxon>
        <taxon>Thiotrichales</taxon>
        <taxon>Thiotrichaceae</taxon>
        <taxon>Cocleimonas</taxon>
    </lineage>
</organism>
<dbReference type="Pfam" id="PF13478">
    <property type="entry name" value="XdhC_C"/>
    <property type="match status" value="1"/>
</dbReference>
<proteinExistence type="predicted"/>
<keyword evidence="4" id="KW-1185">Reference proteome</keyword>
<sequence length="275" mass="30538">MNWVQAMAKLESEAQGFVLLTVMGVRGSSPRDTGTKMVVSEDATFDTIGGGALEFQSIDIARELLKSNKLQQHTERFNLGKDLKQCCGGVVSVFFEVFPASDFVLNIFGAGHIGQALVKILAEVDCKVNLFDSRPELLSDIDARNVQIIHLKQPELAVESCPKKSYFLVMTHDHALDQQLCEAILTRGDAVYCGVIGSSTKGLKFRQRLLKKGFNQDELQQLTCPMGLPDLKTKKPMEIAVSIMAECLLLKEKQQLDYARLEDDINKIVSIESRD</sequence>
<comment type="caution">
    <text evidence="3">The sequence shown here is derived from an EMBL/GenBank/DDBJ whole genome shotgun (WGS) entry which is preliminary data.</text>
</comment>
<feature type="domain" description="XdhC Rossmann" evidence="2">
    <location>
        <begin position="105"/>
        <end position="247"/>
    </location>
</feature>
<dbReference type="InterPro" id="IPR036291">
    <property type="entry name" value="NAD(P)-bd_dom_sf"/>
</dbReference>
<evidence type="ECO:0000313" key="4">
    <source>
        <dbReference type="Proteomes" id="UP000294887"/>
    </source>
</evidence>
<protein>
    <submittedName>
        <fullName evidence="3">Xanthine dehydrogenase accessory factor</fullName>
    </submittedName>
</protein>
<feature type="domain" description="XdhC- CoxI" evidence="1">
    <location>
        <begin position="13"/>
        <end position="74"/>
    </location>
</feature>
<dbReference type="RefSeq" id="WP_207907033.1">
    <property type="nucleotide sequence ID" value="NZ_BAAAFU010000004.1"/>
</dbReference>
<dbReference type="SUPFAM" id="SSF51735">
    <property type="entry name" value="NAD(P)-binding Rossmann-fold domains"/>
    <property type="match status" value="1"/>
</dbReference>
<evidence type="ECO:0000313" key="3">
    <source>
        <dbReference type="EMBL" id="TCJ87394.1"/>
    </source>
</evidence>
<evidence type="ECO:0000259" key="2">
    <source>
        <dbReference type="Pfam" id="PF13478"/>
    </source>
</evidence>
<name>A0A4R1F4A4_9GAMM</name>
<dbReference type="NCBIfam" id="TIGR02964">
    <property type="entry name" value="xanthine_xdhC"/>
    <property type="match status" value="1"/>
</dbReference>
<dbReference type="Gene3D" id="3.40.50.720">
    <property type="entry name" value="NAD(P)-binding Rossmann-like Domain"/>
    <property type="match status" value="1"/>
</dbReference>
<dbReference type="InterPro" id="IPR027051">
    <property type="entry name" value="XdhC_Rossmann_dom"/>
</dbReference>
<dbReference type="AlphaFoldDB" id="A0A4R1F4A4"/>
<dbReference type="InterPro" id="IPR052698">
    <property type="entry name" value="MoCofactor_Util/Proc"/>
</dbReference>
<dbReference type="EMBL" id="SMFQ01000003">
    <property type="protein sequence ID" value="TCJ87394.1"/>
    <property type="molecule type" value="Genomic_DNA"/>
</dbReference>
<dbReference type="InterPro" id="IPR003777">
    <property type="entry name" value="XdhC_CoxI"/>
</dbReference>
<dbReference type="Pfam" id="PF02625">
    <property type="entry name" value="XdhC_CoxI"/>
    <property type="match status" value="1"/>
</dbReference>